<dbReference type="Pfam" id="PF22290">
    <property type="entry name" value="DmmA-like_N"/>
    <property type="match status" value="1"/>
</dbReference>
<reference evidence="11 12" key="1">
    <citation type="submission" date="2016-11" db="EMBL/GenBank/DDBJ databases">
        <authorList>
            <person name="Jaros S."/>
            <person name="Januszkiewicz K."/>
            <person name="Wedrychowicz H."/>
        </authorList>
    </citation>
    <scope>NUCLEOTIDE SEQUENCE [LARGE SCALE GENOMIC DNA]</scope>
    <source>
        <strain evidence="11 12">GAS86</strain>
    </source>
</reference>
<dbReference type="OrthoDB" id="544091at2"/>
<dbReference type="GO" id="GO:0046872">
    <property type="term" value="F:metal ion binding"/>
    <property type="evidence" value="ECO:0007669"/>
    <property type="project" value="UniProtKB-KW"/>
</dbReference>
<protein>
    <submittedName>
        <fullName evidence="11">Vanillate O-demethylase ferredoxin subunit</fullName>
    </submittedName>
</protein>
<dbReference type="InterPro" id="IPR017938">
    <property type="entry name" value="Riboflavin_synthase-like_b-brl"/>
</dbReference>
<proteinExistence type="predicted"/>
<accession>A0A1N6GNC3</accession>
<gene>
    <name evidence="11" type="ORF">SAMN05444168_2539</name>
</gene>
<keyword evidence="11" id="KW-0489">Methyltransferase</keyword>
<keyword evidence="3" id="KW-0288">FMN</keyword>
<evidence type="ECO:0000256" key="3">
    <source>
        <dbReference type="ARBA" id="ARBA00022643"/>
    </source>
</evidence>
<dbReference type="EMBL" id="FSRM01000001">
    <property type="protein sequence ID" value="SIO08942.1"/>
    <property type="molecule type" value="Genomic_DNA"/>
</dbReference>
<evidence type="ECO:0000256" key="5">
    <source>
        <dbReference type="ARBA" id="ARBA00022723"/>
    </source>
</evidence>
<sequence>METTTLSVRVDAVHDEASDIRSFSVSRIDGLPFDRYEPGAHIDVTSPAGVTRQYSLCGDPARHDVHTFAVKRETQSRGGSRSLHDDVKVGNELTIGAPRNLFQLCPDAGDHVLIAAGIGITPLLSMAYQLVRQHAPFILHYFARSEQHAAFLPLLSSAPFAGHVQFHFGVERDKLDAVLSSCIADVREGTHLYTCGPAPFMDRVVEIGSTRLSEDAVHLERFAAPVAAGNVESGLDTFEVRIASSGVTVRVDVSTSIVDALAEIGIEVETSCGEGICGTCMVDVASGEPEHRDHCLSKAERASGKVICCCVSRSKSAVLVLDL</sequence>
<evidence type="ECO:0000256" key="8">
    <source>
        <dbReference type="ARBA" id="ARBA00023014"/>
    </source>
</evidence>
<dbReference type="PRINTS" id="PR00409">
    <property type="entry name" value="PHDIOXRDTASE"/>
</dbReference>
<dbReference type="SUPFAM" id="SSF63380">
    <property type="entry name" value="Riboflavin synthase domain-like"/>
    <property type="match status" value="1"/>
</dbReference>
<dbReference type="SUPFAM" id="SSF54292">
    <property type="entry name" value="2Fe-2S ferredoxin-like"/>
    <property type="match status" value="1"/>
</dbReference>
<dbReference type="GO" id="GO:0051537">
    <property type="term" value="F:2 iron, 2 sulfur cluster binding"/>
    <property type="evidence" value="ECO:0007669"/>
    <property type="project" value="UniProtKB-KW"/>
</dbReference>
<evidence type="ECO:0000259" key="10">
    <source>
        <dbReference type="PROSITE" id="PS51384"/>
    </source>
</evidence>
<evidence type="ECO:0000256" key="2">
    <source>
        <dbReference type="ARBA" id="ARBA00022630"/>
    </source>
</evidence>
<dbReference type="SUPFAM" id="SSF52343">
    <property type="entry name" value="Ferredoxin reductase-like, C-terminal NADP-linked domain"/>
    <property type="match status" value="1"/>
</dbReference>
<keyword evidence="6" id="KW-0560">Oxidoreductase</keyword>
<keyword evidence="5" id="KW-0479">Metal-binding</keyword>
<dbReference type="GO" id="GO:0008168">
    <property type="term" value="F:methyltransferase activity"/>
    <property type="evidence" value="ECO:0007669"/>
    <property type="project" value="UniProtKB-KW"/>
</dbReference>
<dbReference type="Gene3D" id="3.40.50.80">
    <property type="entry name" value="Nucleotide-binding domain of ferredoxin-NADP reductase (FNR) module"/>
    <property type="match status" value="1"/>
</dbReference>
<dbReference type="InterPro" id="IPR050415">
    <property type="entry name" value="MRET"/>
</dbReference>
<comment type="cofactor">
    <cofactor evidence="1">
        <name>FMN</name>
        <dbReference type="ChEBI" id="CHEBI:58210"/>
    </cofactor>
</comment>
<dbReference type="Proteomes" id="UP000184693">
    <property type="component" value="Unassembled WGS sequence"/>
</dbReference>
<dbReference type="AlphaFoldDB" id="A0A1N6GNC3"/>
<feature type="domain" description="FAD-binding FR-type" evidence="10">
    <location>
        <begin position="3"/>
        <end position="105"/>
    </location>
</feature>
<dbReference type="GO" id="GO:0032259">
    <property type="term" value="P:methylation"/>
    <property type="evidence" value="ECO:0007669"/>
    <property type="project" value="UniProtKB-KW"/>
</dbReference>
<keyword evidence="2" id="KW-0285">Flavoprotein</keyword>
<keyword evidence="8" id="KW-0411">Iron-sulfur</keyword>
<evidence type="ECO:0000256" key="6">
    <source>
        <dbReference type="ARBA" id="ARBA00023002"/>
    </source>
</evidence>
<dbReference type="PANTHER" id="PTHR47354">
    <property type="entry name" value="NADH OXIDOREDUCTASE HCR"/>
    <property type="match status" value="1"/>
</dbReference>
<evidence type="ECO:0000256" key="4">
    <source>
        <dbReference type="ARBA" id="ARBA00022714"/>
    </source>
</evidence>
<evidence type="ECO:0000259" key="9">
    <source>
        <dbReference type="PROSITE" id="PS51085"/>
    </source>
</evidence>
<evidence type="ECO:0000313" key="12">
    <source>
        <dbReference type="Proteomes" id="UP000184693"/>
    </source>
</evidence>
<dbReference type="InterPro" id="IPR017927">
    <property type="entry name" value="FAD-bd_FR_type"/>
</dbReference>
<evidence type="ECO:0000256" key="1">
    <source>
        <dbReference type="ARBA" id="ARBA00001917"/>
    </source>
</evidence>
<keyword evidence="7" id="KW-0408">Iron</keyword>
<dbReference type="PROSITE" id="PS51085">
    <property type="entry name" value="2FE2S_FER_2"/>
    <property type="match status" value="1"/>
</dbReference>
<evidence type="ECO:0000313" key="11">
    <source>
        <dbReference type="EMBL" id="SIO08942.1"/>
    </source>
</evidence>
<dbReference type="Pfam" id="PF00111">
    <property type="entry name" value="Fer2"/>
    <property type="match status" value="1"/>
</dbReference>
<dbReference type="Gene3D" id="2.40.30.10">
    <property type="entry name" value="Translation factors"/>
    <property type="match status" value="1"/>
</dbReference>
<dbReference type="PROSITE" id="PS00197">
    <property type="entry name" value="2FE2S_FER_1"/>
    <property type="match status" value="1"/>
</dbReference>
<dbReference type="InterPro" id="IPR001041">
    <property type="entry name" value="2Fe-2S_ferredoxin-type"/>
</dbReference>
<dbReference type="GO" id="GO:0016491">
    <property type="term" value="F:oxidoreductase activity"/>
    <property type="evidence" value="ECO:0007669"/>
    <property type="project" value="UniProtKB-KW"/>
</dbReference>
<dbReference type="PANTHER" id="PTHR47354:SF1">
    <property type="entry name" value="CARNITINE MONOOXYGENASE REDUCTASE SUBUNIT"/>
    <property type="match status" value="1"/>
</dbReference>
<keyword evidence="11" id="KW-0808">Transferase</keyword>
<dbReference type="InterPro" id="IPR006058">
    <property type="entry name" value="2Fe2S_fd_BS"/>
</dbReference>
<dbReference type="InterPro" id="IPR012675">
    <property type="entry name" value="Beta-grasp_dom_sf"/>
</dbReference>
<name>A0A1N6GNC3_9BURK</name>
<evidence type="ECO:0000256" key="7">
    <source>
        <dbReference type="ARBA" id="ARBA00023004"/>
    </source>
</evidence>
<dbReference type="InterPro" id="IPR036010">
    <property type="entry name" value="2Fe-2S_ferredoxin-like_sf"/>
</dbReference>
<dbReference type="CDD" id="cd06185">
    <property type="entry name" value="PDR_like"/>
    <property type="match status" value="1"/>
</dbReference>
<dbReference type="CDD" id="cd00207">
    <property type="entry name" value="fer2"/>
    <property type="match status" value="1"/>
</dbReference>
<organism evidence="11 12">
    <name type="scientific">Paraburkholderia phenazinium</name>
    <dbReference type="NCBI Taxonomy" id="60549"/>
    <lineage>
        <taxon>Bacteria</taxon>
        <taxon>Pseudomonadati</taxon>
        <taxon>Pseudomonadota</taxon>
        <taxon>Betaproteobacteria</taxon>
        <taxon>Burkholderiales</taxon>
        <taxon>Burkholderiaceae</taxon>
        <taxon>Paraburkholderia</taxon>
    </lineage>
</organism>
<feature type="domain" description="2Fe-2S ferredoxin-type" evidence="9">
    <location>
        <begin position="238"/>
        <end position="323"/>
    </location>
</feature>
<dbReference type="PROSITE" id="PS51384">
    <property type="entry name" value="FAD_FR"/>
    <property type="match status" value="1"/>
</dbReference>
<keyword evidence="4" id="KW-0001">2Fe-2S</keyword>
<dbReference type="Gene3D" id="3.10.20.30">
    <property type="match status" value="1"/>
</dbReference>
<dbReference type="InterPro" id="IPR039261">
    <property type="entry name" value="FNR_nucleotide-bd"/>
</dbReference>
<dbReference type="InterPro" id="IPR054582">
    <property type="entry name" value="DmmA-like_N"/>
</dbReference>
<dbReference type="RefSeq" id="WP_074266068.1">
    <property type="nucleotide sequence ID" value="NZ_FSRM01000001.1"/>
</dbReference>